<dbReference type="EMBL" id="LLXI01003347">
    <property type="protein sequence ID" value="PKY59075.1"/>
    <property type="molecule type" value="Genomic_DNA"/>
</dbReference>
<keyword evidence="2" id="KW-1185">Reference proteome</keyword>
<accession>A0A2I1HJM1</accession>
<organism evidence="1 2">
    <name type="scientific">Rhizophagus irregularis</name>
    <dbReference type="NCBI Taxonomy" id="588596"/>
    <lineage>
        <taxon>Eukaryota</taxon>
        <taxon>Fungi</taxon>
        <taxon>Fungi incertae sedis</taxon>
        <taxon>Mucoromycota</taxon>
        <taxon>Glomeromycotina</taxon>
        <taxon>Glomeromycetes</taxon>
        <taxon>Glomerales</taxon>
        <taxon>Glomeraceae</taxon>
        <taxon>Rhizophagus</taxon>
    </lineage>
</organism>
<name>A0A2I1HJM1_9GLOM</name>
<proteinExistence type="predicted"/>
<gene>
    <name evidence="1" type="ORF">RhiirA4_481528</name>
</gene>
<evidence type="ECO:0008006" key="3">
    <source>
        <dbReference type="Google" id="ProtNLM"/>
    </source>
</evidence>
<comment type="caution">
    <text evidence="1">The sequence shown here is derived from an EMBL/GenBank/DDBJ whole genome shotgun (WGS) entry which is preliminary data.</text>
</comment>
<reference evidence="1 2" key="1">
    <citation type="submission" date="2015-10" db="EMBL/GenBank/DDBJ databases">
        <title>Genome analyses suggest a sexual origin of heterokaryosis in a supposedly ancient asexual fungus.</title>
        <authorList>
            <person name="Ropars J."/>
            <person name="Sedzielewska K."/>
            <person name="Noel J."/>
            <person name="Charron P."/>
            <person name="Farinelli L."/>
            <person name="Marton T."/>
            <person name="Kruger M."/>
            <person name="Pelin A."/>
            <person name="Brachmann A."/>
            <person name="Corradi N."/>
        </authorList>
    </citation>
    <scope>NUCLEOTIDE SEQUENCE [LARGE SCALE GENOMIC DNA]</scope>
    <source>
        <strain evidence="1 2">A4</strain>
    </source>
</reference>
<evidence type="ECO:0000313" key="1">
    <source>
        <dbReference type="EMBL" id="PKY59075.1"/>
    </source>
</evidence>
<evidence type="ECO:0000313" key="2">
    <source>
        <dbReference type="Proteomes" id="UP000234323"/>
    </source>
</evidence>
<dbReference type="AlphaFoldDB" id="A0A2I1HJM1"/>
<dbReference type="Proteomes" id="UP000234323">
    <property type="component" value="Unassembled WGS sequence"/>
</dbReference>
<sequence length="97" mass="11528">MADSLEERLRALKICYDKGYITKSEYDYYRKKELENWNKEHEKQKSFWKRMWDKACYYVERILSSLIDSILNGIDKLLECIVKAALGPVGLIFGLLE</sequence>
<protein>
    <recommendedName>
        <fullName evidence="3">SHOCT domain-containing protein</fullName>
    </recommendedName>
</protein>